<dbReference type="InterPro" id="IPR003488">
    <property type="entry name" value="DprA"/>
</dbReference>
<comment type="caution">
    <text evidence="3">The sequence shown here is derived from an EMBL/GenBank/DDBJ whole genome shotgun (WGS) entry which is preliminary data.</text>
</comment>
<proteinExistence type="inferred from homology"/>
<reference evidence="3 4" key="1">
    <citation type="submission" date="2020-02" db="EMBL/GenBank/DDBJ databases">
        <title>Fructobacillus sp. isolated from paper mulberry of Taiwan.</title>
        <authorList>
            <person name="Lin S.-T."/>
        </authorList>
    </citation>
    <scope>NUCLEOTIDE SEQUENCE [LARGE SCALE GENOMIC DNA]</scope>
    <source>
        <strain evidence="3 4">M1-10</strain>
    </source>
</reference>
<evidence type="ECO:0000256" key="1">
    <source>
        <dbReference type="ARBA" id="ARBA00006525"/>
    </source>
</evidence>
<gene>
    <name evidence="3" type="primary">dprA</name>
    <name evidence="3" type="ORF">G6R27_01605</name>
</gene>
<name>A0ABS5QPC1_9LACO</name>
<dbReference type="Pfam" id="PF02481">
    <property type="entry name" value="DNA_processg_A"/>
    <property type="match status" value="1"/>
</dbReference>
<dbReference type="Gene3D" id="3.40.50.450">
    <property type="match status" value="1"/>
</dbReference>
<dbReference type="SUPFAM" id="SSF102405">
    <property type="entry name" value="MCP/YpsA-like"/>
    <property type="match status" value="1"/>
</dbReference>
<accession>A0ABS5QPC1</accession>
<protein>
    <submittedName>
        <fullName evidence="3">DNA-protecting protein DprA</fullName>
    </submittedName>
</protein>
<organism evidence="3 4">
    <name type="scientific">Fructobacillus papyriferae</name>
    <dbReference type="NCBI Taxonomy" id="2713171"/>
    <lineage>
        <taxon>Bacteria</taxon>
        <taxon>Bacillati</taxon>
        <taxon>Bacillota</taxon>
        <taxon>Bacilli</taxon>
        <taxon>Lactobacillales</taxon>
        <taxon>Lactobacillaceae</taxon>
        <taxon>Fructobacillus</taxon>
    </lineage>
</organism>
<evidence type="ECO:0000313" key="3">
    <source>
        <dbReference type="EMBL" id="MBS9334732.1"/>
    </source>
</evidence>
<dbReference type="InterPro" id="IPR057666">
    <property type="entry name" value="DrpA_SLOG"/>
</dbReference>
<dbReference type="PANTHER" id="PTHR43022">
    <property type="entry name" value="PROTEIN SMF"/>
    <property type="match status" value="1"/>
</dbReference>
<dbReference type="Proteomes" id="UP001519418">
    <property type="component" value="Unassembled WGS sequence"/>
</dbReference>
<dbReference type="NCBIfam" id="TIGR00732">
    <property type="entry name" value="dprA"/>
    <property type="match status" value="1"/>
</dbReference>
<dbReference type="EMBL" id="JAAMFI010000001">
    <property type="protein sequence ID" value="MBS9334732.1"/>
    <property type="molecule type" value="Genomic_DNA"/>
</dbReference>
<feature type="domain" description="Smf/DprA SLOG" evidence="2">
    <location>
        <begin position="79"/>
        <end position="283"/>
    </location>
</feature>
<evidence type="ECO:0000259" key="2">
    <source>
        <dbReference type="Pfam" id="PF02481"/>
    </source>
</evidence>
<dbReference type="PANTHER" id="PTHR43022:SF1">
    <property type="entry name" value="PROTEIN SMF"/>
    <property type="match status" value="1"/>
</dbReference>
<sequence>MKQKEFLLAIHLTKGIGLARESFIIKAISEGRAPVVYPWTLTELALIIRFDRSQKGFSTIAASYQQALQQVATFDGAYLSFFDSEYPQLLREIYQPPLILFYQGDLRALRLPLLAVVGTRTATSYGQEVIRSLLPEVVQHGVGIVSGLAKGIDVMAHQTTFSAGGVPIAVIGTGLDVFYPLKNRKLQRLVGEQGLLLSEYPPGSGPQRGHFPERNRIIAGLCQATLVVEAKKRSGSLITANLALQENRSVLAIPGSIFSIESAGTNELIAAGAQAITGLEGLLTEGLFDL</sequence>
<dbReference type="RefSeq" id="WP_213819339.1">
    <property type="nucleotide sequence ID" value="NZ_JAAMFI010000001.1"/>
</dbReference>
<keyword evidence="4" id="KW-1185">Reference proteome</keyword>
<comment type="similarity">
    <text evidence="1">Belongs to the DprA/Smf family.</text>
</comment>
<evidence type="ECO:0000313" key="4">
    <source>
        <dbReference type="Proteomes" id="UP001519418"/>
    </source>
</evidence>